<feature type="transmembrane region" description="Helical" evidence="4">
    <location>
        <begin position="161"/>
        <end position="184"/>
    </location>
</feature>
<dbReference type="CDD" id="cd01949">
    <property type="entry name" value="GGDEF"/>
    <property type="match status" value="1"/>
</dbReference>
<accession>A0A1X9NCR9</accession>
<feature type="transmembrane region" description="Helical" evidence="4">
    <location>
        <begin position="61"/>
        <end position="78"/>
    </location>
</feature>
<dbReference type="InterPro" id="IPR050469">
    <property type="entry name" value="Diguanylate_Cyclase"/>
</dbReference>
<feature type="transmembrane region" description="Helical" evidence="4">
    <location>
        <begin position="213"/>
        <end position="229"/>
    </location>
</feature>
<dbReference type="SUPFAM" id="SSF55073">
    <property type="entry name" value="Nucleotide cyclase"/>
    <property type="match status" value="1"/>
</dbReference>
<gene>
    <name evidence="6" type="ORF">BST96_03930</name>
</gene>
<dbReference type="GO" id="GO:0005886">
    <property type="term" value="C:plasma membrane"/>
    <property type="evidence" value="ECO:0007669"/>
    <property type="project" value="TreeGrafter"/>
</dbReference>
<evidence type="ECO:0000256" key="1">
    <source>
        <dbReference type="ARBA" id="ARBA00012528"/>
    </source>
</evidence>
<evidence type="ECO:0000313" key="6">
    <source>
        <dbReference type="EMBL" id="ARN73329.1"/>
    </source>
</evidence>
<dbReference type="SMART" id="SM00267">
    <property type="entry name" value="GGDEF"/>
    <property type="match status" value="1"/>
</dbReference>
<feature type="compositionally biased region" description="Basic and acidic residues" evidence="3">
    <location>
        <begin position="342"/>
        <end position="352"/>
    </location>
</feature>
<evidence type="ECO:0000256" key="3">
    <source>
        <dbReference type="SAM" id="MobiDB-lite"/>
    </source>
</evidence>
<evidence type="ECO:0000256" key="4">
    <source>
        <dbReference type="SAM" id="Phobius"/>
    </source>
</evidence>
<dbReference type="InterPro" id="IPR043128">
    <property type="entry name" value="Rev_trsase/Diguanyl_cyclase"/>
</dbReference>
<dbReference type="GO" id="GO:0043709">
    <property type="term" value="P:cell adhesion involved in single-species biofilm formation"/>
    <property type="evidence" value="ECO:0007669"/>
    <property type="project" value="TreeGrafter"/>
</dbReference>
<dbReference type="RefSeq" id="WP_085757439.1">
    <property type="nucleotide sequence ID" value="NZ_CP019343.1"/>
</dbReference>
<dbReference type="Proteomes" id="UP000193450">
    <property type="component" value="Chromosome"/>
</dbReference>
<dbReference type="PROSITE" id="PS50887">
    <property type="entry name" value="GGDEF"/>
    <property type="match status" value="1"/>
</dbReference>
<dbReference type="GO" id="GO:1902201">
    <property type="term" value="P:negative regulation of bacterial-type flagellum-dependent cell motility"/>
    <property type="evidence" value="ECO:0007669"/>
    <property type="project" value="TreeGrafter"/>
</dbReference>
<evidence type="ECO:0000256" key="2">
    <source>
        <dbReference type="ARBA" id="ARBA00034247"/>
    </source>
</evidence>
<reference evidence="6 7" key="1">
    <citation type="submission" date="2016-11" db="EMBL/GenBank/DDBJ databases">
        <title>Trade-off between light-utilization and light-protection in marine flavobacteria.</title>
        <authorList>
            <person name="Kumagai Y."/>
        </authorList>
    </citation>
    <scope>NUCLEOTIDE SEQUENCE [LARGE SCALE GENOMIC DNA]</scope>
    <source>
        <strain evidence="6 7">NBRC 107125</strain>
    </source>
</reference>
<proteinExistence type="predicted"/>
<feature type="transmembrane region" description="Helical" evidence="4">
    <location>
        <begin position="90"/>
        <end position="109"/>
    </location>
</feature>
<dbReference type="STRING" id="716816.BST96_03930"/>
<dbReference type="OrthoDB" id="9812260at2"/>
<feature type="domain" description="GGDEF" evidence="5">
    <location>
        <begin position="259"/>
        <end position="409"/>
    </location>
</feature>
<sequence length="409" mass="45413">MPLTLKPLLRLTLPLLVLALSFYALGKTPLINSNYLELLGLLPYMIFAVVLGLAHYFNRSRFFSAALLLTTAYWLIQSHLQTSLTELYPLYFYTALSLLLPLGLLFLAVLPERGLWNMHGILPLSITPLLVLMTYTASLQYSQQQLSDFTGFFAIKPYSGYVLSIYASLGFLVSLLLALVMLLIRNNEAEASFCACIILAYVTLAGFDQPLISSILFSACGLTLAIGLLRNSFEMAYRDDLTGLLGRRAFNEKIRGLGKQYSIAMMDVDHFKKFNDTHGHDVGDDVLKIVANHIAQVTGGGIPYRYGGEEFCVIFPGKKMKPCVPHLEAVREAIADYSISLRDKTTRPKNSKEGVTQRGKPTKKNTVSVTISIGVAEKTEHQTNPEQVLKAADKALYRAKQNGRNCLAR</sequence>
<feature type="transmembrane region" description="Helical" evidence="4">
    <location>
        <begin position="36"/>
        <end position="54"/>
    </location>
</feature>
<name>A0A1X9NCR9_9GAMM</name>
<dbReference type="InterPro" id="IPR000160">
    <property type="entry name" value="GGDEF_dom"/>
</dbReference>
<dbReference type="Pfam" id="PF00990">
    <property type="entry name" value="GGDEF"/>
    <property type="match status" value="2"/>
</dbReference>
<dbReference type="InterPro" id="IPR029787">
    <property type="entry name" value="Nucleotide_cyclase"/>
</dbReference>
<keyword evidence="4" id="KW-1133">Transmembrane helix</keyword>
<evidence type="ECO:0000259" key="5">
    <source>
        <dbReference type="PROSITE" id="PS50887"/>
    </source>
</evidence>
<protein>
    <recommendedName>
        <fullName evidence="1">diguanylate cyclase</fullName>
        <ecNumber evidence="1">2.7.7.65</ecNumber>
    </recommendedName>
</protein>
<dbReference type="GO" id="GO:0052621">
    <property type="term" value="F:diguanylate cyclase activity"/>
    <property type="evidence" value="ECO:0007669"/>
    <property type="project" value="UniProtKB-EC"/>
</dbReference>
<evidence type="ECO:0000313" key="7">
    <source>
        <dbReference type="Proteomes" id="UP000193450"/>
    </source>
</evidence>
<feature type="region of interest" description="Disordered" evidence="3">
    <location>
        <begin position="342"/>
        <end position="365"/>
    </location>
</feature>
<dbReference type="PANTHER" id="PTHR45138">
    <property type="entry name" value="REGULATORY COMPONENTS OF SENSORY TRANSDUCTION SYSTEM"/>
    <property type="match status" value="1"/>
</dbReference>
<feature type="transmembrane region" description="Helical" evidence="4">
    <location>
        <begin position="121"/>
        <end position="141"/>
    </location>
</feature>
<dbReference type="Gene3D" id="3.30.70.270">
    <property type="match status" value="1"/>
</dbReference>
<keyword evidence="4" id="KW-0472">Membrane</keyword>
<keyword evidence="7" id="KW-1185">Reference proteome</keyword>
<dbReference type="EMBL" id="CP019343">
    <property type="protein sequence ID" value="ARN73329.1"/>
    <property type="molecule type" value="Genomic_DNA"/>
</dbReference>
<dbReference type="AlphaFoldDB" id="A0A1X9NCR9"/>
<dbReference type="PANTHER" id="PTHR45138:SF9">
    <property type="entry name" value="DIGUANYLATE CYCLASE DGCM-RELATED"/>
    <property type="match status" value="1"/>
</dbReference>
<dbReference type="NCBIfam" id="TIGR00254">
    <property type="entry name" value="GGDEF"/>
    <property type="match status" value="2"/>
</dbReference>
<dbReference type="KEGG" id="osg:BST96_03930"/>
<organism evidence="6 7">
    <name type="scientific">Oceanicoccus sagamiensis</name>
    <dbReference type="NCBI Taxonomy" id="716816"/>
    <lineage>
        <taxon>Bacteria</taxon>
        <taxon>Pseudomonadati</taxon>
        <taxon>Pseudomonadota</taxon>
        <taxon>Gammaproteobacteria</taxon>
        <taxon>Cellvibrionales</taxon>
        <taxon>Spongiibacteraceae</taxon>
        <taxon>Oceanicoccus</taxon>
    </lineage>
</organism>
<comment type="catalytic activity">
    <reaction evidence="2">
        <text>2 GTP = 3',3'-c-di-GMP + 2 diphosphate</text>
        <dbReference type="Rhea" id="RHEA:24898"/>
        <dbReference type="ChEBI" id="CHEBI:33019"/>
        <dbReference type="ChEBI" id="CHEBI:37565"/>
        <dbReference type="ChEBI" id="CHEBI:58805"/>
        <dbReference type="EC" id="2.7.7.65"/>
    </reaction>
</comment>
<keyword evidence="4" id="KW-0812">Transmembrane</keyword>
<dbReference type="EC" id="2.7.7.65" evidence="1"/>
<feature type="transmembrane region" description="Helical" evidence="4">
    <location>
        <begin position="191"/>
        <end position="207"/>
    </location>
</feature>